<evidence type="ECO:0000256" key="5">
    <source>
        <dbReference type="SAM" id="Phobius"/>
    </source>
</evidence>
<evidence type="ECO:0000256" key="3">
    <source>
        <dbReference type="ARBA" id="ARBA00022989"/>
    </source>
</evidence>
<sequence length="471" mass="53668">MSSKLDPSALKYALFLCCGRSVASHEQGASCPIAVLDQAESPDFEEQLRSEAPAGSKGHSPLHVILLSPEAGSFPGDLEVNSLFEEYWDISLESVALLASPLVSGYHSRCVDIKGRPCLEICYNVSESLSYVANNTSPLDSTPTISSRGPTDMVLHHQHEPIYFRHDITTGHSVYMFLQAKSDLRNLVHGLYEGLRQSEPCSCTDNCTCRCKGESRLHPLALHSAILFYILSTRSTELDNLVKWLLWIETQLHQGSLFEITDSDRFSKYVQLLHKMSRNLITLEHNNQRDTSNINHLLQDHTRLGRLAKRYNGGTNIKSRVHERVRDDLLALRDFCEDRHRRILNLRQRTNNFITLLYNLITGHDSTVNLRIATQSASIAREARKDSMSMKIIAAVTLIYLPATFVCSLFGTNLVAFDTSPDSTRSEFVVSRWWWLYLAFAIPLTVLTIFGFWLWRRFRETPKEREKKYTD</sequence>
<dbReference type="EMBL" id="JAQJZL010000004">
    <property type="protein sequence ID" value="KAJ6043367.1"/>
    <property type="molecule type" value="Genomic_DNA"/>
</dbReference>
<proteinExistence type="predicted"/>
<comment type="subcellular location">
    <subcellularLocation>
        <location evidence="1">Membrane</location>
        <topology evidence="1">Multi-pass membrane protein</topology>
    </subcellularLocation>
</comment>
<feature type="transmembrane region" description="Helical" evidence="5">
    <location>
        <begin position="392"/>
        <end position="414"/>
    </location>
</feature>
<evidence type="ECO:0000256" key="1">
    <source>
        <dbReference type="ARBA" id="ARBA00004141"/>
    </source>
</evidence>
<feature type="transmembrane region" description="Helical" evidence="5">
    <location>
        <begin position="434"/>
        <end position="455"/>
    </location>
</feature>
<dbReference type="InterPro" id="IPR045863">
    <property type="entry name" value="CorA_TM1_TM2"/>
</dbReference>
<comment type="caution">
    <text evidence="6">The sequence shown here is derived from an EMBL/GenBank/DDBJ whole genome shotgun (WGS) entry which is preliminary data.</text>
</comment>
<gene>
    <name evidence="6" type="ORF">N7460_004722</name>
</gene>
<evidence type="ECO:0000313" key="6">
    <source>
        <dbReference type="EMBL" id="KAJ6043367.1"/>
    </source>
</evidence>
<keyword evidence="3 5" id="KW-1133">Transmembrane helix</keyword>
<dbReference type="Proteomes" id="UP001219568">
    <property type="component" value="Unassembled WGS sequence"/>
</dbReference>
<dbReference type="AlphaFoldDB" id="A0AAD6IDC8"/>
<evidence type="ECO:0000256" key="2">
    <source>
        <dbReference type="ARBA" id="ARBA00022692"/>
    </source>
</evidence>
<dbReference type="SUPFAM" id="SSF144083">
    <property type="entry name" value="Magnesium transport protein CorA, transmembrane region"/>
    <property type="match status" value="1"/>
</dbReference>
<protein>
    <submittedName>
        <fullName evidence="6">Uncharacterized protein</fullName>
    </submittedName>
</protein>
<keyword evidence="7" id="KW-1185">Reference proteome</keyword>
<keyword evidence="2 5" id="KW-0812">Transmembrane</keyword>
<dbReference type="Gene3D" id="1.20.58.340">
    <property type="entry name" value="Magnesium transport protein CorA, transmembrane region"/>
    <property type="match status" value="1"/>
</dbReference>
<evidence type="ECO:0000313" key="7">
    <source>
        <dbReference type="Proteomes" id="UP001219568"/>
    </source>
</evidence>
<name>A0AAD6IDC8_PENCN</name>
<reference evidence="6" key="1">
    <citation type="journal article" date="2023" name="IMA Fungus">
        <title>Comparative genomic study of the Penicillium genus elucidates a diverse pangenome and 15 lateral gene transfer events.</title>
        <authorList>
            <person name="Petersen C."/>
            <person name="Sorensen T."/>
            <person name="Nielsen M.R."/>
            <person name="Sondergaard T.E."/>
            <person name="Sorensen J.L."/>
            <person name="Fitzpatrick D.A."/>
            <person name="Frisvad J.C."/>
            <person name="Nielsen K.L."/>
        </authorList>
    </citation>
    <scope>NUCLEOTIDE SEQUENCE</scope>
    <source>
        <strain evidence="6">IBT 15450</strain>
    </source>
</reference>
<accession>A0AAD6IDC8</accession>
<dbReference type="GO" id="GO:0016020">
    <property type="term" value="C:membrane"/>
    <property type="evidence" value="ECO:0007669"/>
    <property type="project" value="UniProtKB-SubCell"/>
</dbReference>
<reference evidence="6" key="2">
    <citation type="submission" date="2023-01" db="EMBL/GenBank/DDBJ databases">
        <authorList>
            <person name="Petersen C."/>
        </authorList>
    </citation>
    <scope>NUCLEOTIDE SEQUENCE</scope>
    <source>
        <strain evidence="6">IBT 15450</strain>
    </source>
</reference>
<organism evidence="6 7">
    <name type="scientific">Penicillium canescens</name>
    <dbReference type="NCBI Taxonomy" id="5083"/>
    <lineage>
        <taxon>Eukaryota</taxon>
        <taxon>Fungi</taxon>
        <taxon>Dikarya</taxon>
        <taxon>Ascomycota</taxon>
        <taxon>Pezizomycotina</taxon>
        <taxon>Eurotiomycetes</taxon>
        <taxon>Eurotiomycetidae</taxon>
        <taxon>Eurotiales</taxon>
        <taxon>Aspergillaceae</taxon>
        <taxon>Penicillium</taxon>
    </lineage>
</organism>
<keyword evidence="4 5" id="KW-0472">Membrane</keyword>
<evidence type="ECO:0000256" key="4">
    <source>
        <dbReference type="ARBA" id="ARBA00023136"/>
    </source>
</evidence>